<feature type="chain" id="PRO_5036205762" evidence="1">
    <location>
        <begin position="16"/>
        <end position="189"/>
    </location>
</feature>
<organism evidence="3 5">
    <name type="scientific">Perkinsus olseni</name>
    <name type="common">Perkinsus atlanticus</name>
    <dbReference type="NCBI Taxonomy" id="32597"/>
    <lineage>
        <taxon>Eukaryota</taxon>
        <taxon>Sar</taxon>
        <taxon>Alveolata</taxon>
        <taxon>Perkinsozoa</taxon>
        <taxon>Perkinsea</taxon>
        <taxon>Perkinsida</taxon>
        <taxon>Perkinsidae</taxon>
        <taxon>Perkinsus</taxon>
    </lineage>
</organism>
<dbReference type="AlphaFoldDB" id="A0A7J6S935"/>
<accession>A0A7J6S935</accession>
<evidence type="ECO:0000313" key="3">
    <source>
        <dbReference type="EMBL" id="KAF4729479.1"/>
    </source>
</evidence>
<proteinExistence type="predicted"/>
<dbReference type="Proteomes" id="UP000553632">
    <property type="component" value="Unassembled WGS sequence"/>
</dbReference>
<dbReference type="EMBL" id="JABANO010031138">
    <property type="protein sequence ID" value="KAF4710740.1"/>
    <property type="molecule type" value="Genomic_DNA"/>
</dbReference>
<name>A0A7J6S935_PEROL</name>
<evidence type="ECO:0000256" key="1">
    <source>
        <dbReference type="SAM" id="SignalP"/>
    </source>
</evidence>
<keyword evidence="1" id="KW-0732">Signal</keyword>
<comment type="caution">
    <text evidence="3">The sequence shown here is derived from an EMBL/GenBank/DDBJ whole genome shotgun (WGS) entry which is preliminary data.</text>
</comment>
<evidence type="ECO:0000313" key="2">
    <source>
        <dbReference type="EMBL" id="KAF4710740.1"/>
    </source>
</evidence>
<keyword evidence="4" id="KW-1185">Reference proteome</keyword>
<evidence type="ECO:0000313" key="5">
    <source>
        <dbReference type="Proteomes" id="UP000574390"/>
    </source>
</evidence>
<gene>
    <name evidence="3" type="ORF">FOZ62_014530</name>
    <name evidence="2" type="ORF">FOZ63_017258</name>
</gene>
<evidence type="ECO:0000313" key="4">
    <source>
        <dbReference type="Proteomes" id="UP000553632"/>
    </source>
</evidence>
<reference evidence="4 5" key="1">
    <citation type="submission" date="2020-04" db="EMBL/GenBank/DDBJ databases">
        <title>Perkinsus olseni comparative genomics.</title>
        <authorList>
            <person name="Bogema D.R."/>
        </authorList>
    </citation>
    <scope>NUCLEOTIDE SEQUENCE [LARGE SCALE GENOMIC DNA]</scope>
    <source>
        <strain evidence="3">ATCC PRA-205</strain>
        <strain evidence="2 4">ATCC PRA-207</strain>
    </source>
</reference>
<sequence>SWIFILSRHLAPLYCCSWYFPCTIHDYQSGYRCLTRFLCKPRGALRRFLPPFRCGRCGVGRKEQRRLDEEVRSGYQLKVGEIDPQLIVKKELSDDELVDYGIQLAQLASVAKSNGKKVHYLHFAKDFLMEALSRQQENIGCRGINDENMEQQEVLDLDSSIDAADSLRAHLAAVLVTLGEDPQVVREKL</sequence>
<feature type="non-terminal residue" evidence="3">
    <location>
        <position position="189"/>
    </location>
</feature>
<feature type="non-terminal residue" evidence="3">
    <location>
        <position position="1"/>
    </location>
</feature>
<feature type="signal peptide" evidence="1">
    <location>
        <begin position="1"/>
        <end position="15"/>
    </location>
</feature>
<dbReference type="Proteomes" id="UP000574390">
    <property type="component" value="Unassembled WGS sequence"/>
</dbReference>
<dbReference type="EMBL" id="JABANM010016415">
    <property type="protein sequence ID" value="KAF4729479.1"/>
    <property type="molecule type" value="Genomic_DNA"/>
</dbReference>
<protein>
    <submittedName>
        <fullName evidence="3">Uncharacterized protein</fullName>
    </submittedName>
</protein>